<evidence type="ECO:0000313" key="1">
    <source>
        <dbReference type="EMBL" id="TQV81117.1"/>
    </source>
</evidence>
<gene>
    <name evidence="1" type="primary">eutQ</name>
    <name evidence="1" type="ORF">FKG94_08375</name>
</gene>
<sequence>MKTLVTAEDIKKLHRDGDTVLNIVARRTIITPEARDLAAKLGVAITESPAESTTVETIKQTLKARLPAGKHDPALLEQLVRKALSEVKDGFDGPRCERQVAANGVVLVRGNSVRFGKFDGAPAQSIGLTDVISAADNSAVSAGFMQWENASFPWTLTYDEIDVVLEGELHIRCDGQTYIGKPGDVFYIPKGAAIEFSAPEQVRFVYVTYPADWSAAESA</sequence>
<dbReference type="CDD" id="cd02228">
    <property type="entry name" value="cupin_EutQ"/>
    <property type="match status" value="1"/>
</dbReference>
<reference evidence="1 2" key="1">
    <citation type="submission" date="2019-06" db="EMBL/GenBank/DDBJ databases">
        <title>Whole genome sequence for Cellvibrionaceae sp. R142.</title>
        <authorList>
            <person name="Wang G."/>
        </authorList>
    </citation>
    <scope>NUCLEOTIDE SEQUENCE [LARGE SCALE GENOMIC DNA]</scope>
    <source>
        <strain evidence="1 2">R142</strain>
    </source>
</reference>
<dbReference type="GO" id="GO:0016301">
    <property type="term" value="F:kinase activity"/>
    <property type="evidence" value="ECO:0007669"/>
    <property type="project" value="UniProtKB-KW"/>
</dbReference>
<dbReference type="InterPro" id="IPR011051">
    <property type="entry name" value="RmlC_Cupin_sf"/>
</dbReference>
<keyword evidence="1" id="KW-0418">Kinase</keyword>
<accession>A0A545TV73</accession>
<keyword evidence="1" id="KW-0808">Transferase</keyword>
<dbReference type="Proteomes" id="UP000319732">
    <property type="component" value="Unassembled WGS sequence"/>
</dbReference>
<dbReference type="AlphaFoldDB" id="A0A545TV73"/>
<dbReference type="OrthoDB" id="3828611at2"/>
<dbReference type="Gene3D" id="2.60.120.10">
    <property type="entry name" value="Jelly Rolls"/>
    <property type="match status" value="1"/>
</dbReference>
<dbReference type="RefSeq" id="WP_142903778.1">
    <property type="nucleotide sequence ID" value="NZ_ML660091.1"/>
</dbReference>
<keyword evidence="2" id="KW-1185">Reference proteome</keyword>
<dbReference type="NCBIfam" id="NF012001">
    <property type="entry name" value="PRK15457.1"/>
    <property type="match status" value="1"/>
</dbReference>
<dbReference type="SUPFAM" id="SSF51182">
    <property type="entry name" value="RmlC-like cupins"/>
    <property type="match status" value="1"/>
</dbReference>
<comment type="caution">
    <text evidence="1">The sequence shown here is derived from an EMBL/GenBank/DDBJ whole genome shotgun (WGS) entry which is preliminary data.</text>
</comment>
<dbReference type="Pfam" id="PF06249">
    <property type="entry name" value="EutQ"/>
    <property type="match status" value="1"/>
</dbReference>
<dbReference type="PANTHER" id="PTHR36169">
    <property type="entry name" value="ETHANOLAMINE UTILIZATION PROTEIN EUTQ"/>
    <property type="match status" value="1"/>
</dbReference>
<dbReference type="InterPro" id="IPR010424">
    <property type="entry name" value="EutQ"/>
</dbReference>
<proteinExistence type="predicted"/>
<protein>
    <submittedName>
        <fullName evidence="1">Ethanolamine utilization acetate kinase EutQ</fullName>
    </submittedName>
</protein>
<evidence type="ECO:0000313" key="2">
    <source>
        <dbReference type="Proteomes" id="UP000319732"/>
    </source>
</evidence>
<organism evidence="1 2">
    <name type="scientific">Exilibacterium tricleocarpae</name>
    <dbReference type="NCBI Taxonomy" id="2591008"/>
    <lineage>
        <taxon>Bacteria</taxon>
        <taxon>Pseudomonadati</taxon>
        <taxon>Pseudomonadota</taxon>
        <taxon>Gammaproteobacteria</taxon>
        <taxon>Cellvibrionales</taxon>
        <taxon>Cellvibrionaceae</taxon>
        <taxon>Exilibacterium</taxon>
    </lineage>
</organism>
<dbReference type="PANTHER" id="PTHR36169:SF1">
    <property type="entry name" value="ACETATE KINASE EUTQ"/>
    <property type="match status" value="1"/>
</dbReference>
<dbReference type="EMBL" id="VHSG01000008">
    <property type="protein sequence ID" value="TQV81117.1"/>
    <property type="molecule type" value="Genomic_DNA"/>
</dbReference>
<dbReference type="InterPro" id="IPR014710">
    <property type="entry name" value="RmlC-like_jellyroll"/>
</dbReference>
<name>A0A545TV73_9GAMM</name>